<reference evidence="10" key="2">
    <citation type="submission" date="2011-10" db="EMBL/GenBank/DDBJ databases">
        <title>The Genome Sequence of Granulicatella elegans ATCC 700633.</title>
        <authorList>
            <consortium name="The Broad Institute Genome Sequencing Platform"/>
            <consortium name="The Broad Institute Genome Sequencing Center for Infectious Disease"/>
            <person name="Earl A."/>
            <person name="Ward D."/>
            <person name="Feldgarden M."/>
            <person name="Gevers D."/>
            <person name="Sibley C.D."/>
            <person name="Field T.R."/>
            <person name="Grinwis M."/>
            <person name="Eshaghurshan C.S."/>
            <person name="Surette M.G."/>
            <person name="Young S.K."/>
            <person name="Zeng Q."/>
            <person name="Gargeya S."/>
            <person name="Fitzgerald M."/>
            <person name="Haas B."/>
            <person name="Abouelleil A."/>
            <person name="Alvarado L."/>
            <person name="Arachchi H.M."/>
            <person name="Berlin A."/>
            <person name="Brown A."/>
            <person name="Chapman S.B."/>
            <person name="Chen Z."/>
            <person name="Dunbar C."/>
            <person name="Freedman E."/>
            <person name="Gearin G."/>
            <person name="Goldberg J."/>
            <person name="Griggs A."/>
            <person name="Gujja S."/>
            <person name="Heiman D."/>
            <person name="Howarth C."/>
            <person name="Larson L."/>
            <person name="Lui A."/>
            <person name="MacDonald P.J.P."/>
            <person name="Montmayeur A."/>
            <person name="Murphy C."/>
            <person name="Neiman D."/>
            <person name="Pearson M."/>
            <person name="Priest M."/>
            <person name="Roberts A."/>
            <person name="Saif S."/>
            <person name="Shea T."/>
            <person name="Shenoy N."/>
            <person name="Sisk P."/>
            <person name="Stolte C."/>
            <person name="Sykes S."/>
            <person name="Wortman J."/>
            <person name="Nusbaum C."/>
            <person name="Birren B."/>
        </authorList>
    </citation>
    <scope>NUCLEOTIDE SEQUENCE [LARGE SCALE GENOMIC DNA]</scope>
    <source>
        <strain evidence="10">ATCC 700633</strain>
    </source>
</reference>
<dbReference type="OrthoDB" id="2056at2"/>
<evidence type="ECO:0000259" key="8">
    <source>
        <dbReference type="Pfam" id="PF06018"/>
    </source>
</evidence>
<dbReference type="InterPro" id="IPR036388">
    <property type="entry name" value="WH-like_DNA-bd_sf"/>
</dbReference>
<comment type="similarity">
    <text evidence="7">Belongs to the CodY family.</text>
</comment>
<dbReference type="InterPro" id="IPR036390">
    <property type="entry name" value="WH_DNA-bd_sf"/>
</dbReference>
<proteinExistence type="inferred from homology"/>
<keyword evidence="1 7" id="KW-0963">Cytoplasm</keyword>
<dbReference type="GO" id="GO:0003677">
    <property type="term" value="F:DNA binding"/>
    <property type="evidence" value="ECO:0007669"/>
    <property type="project" value="UniProtKB-UniRule"/>
</dbReference>
<feature type="region of interest" description="GAF domain" evidence="7">
    <location>
        <begin position="1"/>
        <end position="162"/>
    </location>
</feature>
<accession>D0BKB0</accession>
<reference evidence="10" key="1">
    <citation type="submission" date="2009-09" db="EMBL/GenBank/DDBJ databases">
        <authorList>
            <consortium name="The Broad Institute Genome Sequencing Platform"/>
            <person name="Ward D."/>
            <person name="Feldgarden M."/>
            <person name="Earl A."/>
            <person name="Young S.K."/>
            <person name="Zeng Q."/>
            <person name="Koehrsen M."/>
            <person name="Alvarado L."/>
            <person name="Berlin A."/>
            <person name="Bochicchio J."/>
            <person name="Borenstein D."/>
            <person name="Chapman S.B."/>
            <person name="Chen Z."/>
            <person name="Engels R."/>
            <person name="Freedman E."/>
            <person name="Gellesch M."/>
            <person name="Goldberg J."/>
            <person name="Griggs A."/>
            <person name="Gujja S."/>
            <person name="Heilman E."/>
            <person name="Heiman D."/>
            <person name="Hepburn T."/>
            <person name="Howarth C."/>
            <person name="Jen D."/>
            <person name="Larson L."/>
            <person name="Lewis B."/>
            <person name="Mehta T."/>
            <person name="Park D."/>
            <person name="Pearson M."/>
            <person name="Roberts A."/>
            <person name="Saif S."/>
            <person name="Shea T."/>
            <person name="Shenoy N."/>
            <person name="Sisk P."/>
            <person name="Stolte C."/>
            <person name="Sykes S."/>
            <person name="Thomson T."/>
            <person name="Walk T."/>
            <person name="White J."/>
            <person name="Yandava C."/>
            <person name="Sibley C.D."/>
            <person name="Field T.R."/>
            <person name="Grinwis M."/>
            <person name="Eshaghurshan C.S."/>
            <person name="Surette M.G."/>
            <person name="Haas B."/>
            <person name="Nusbaum C."/>
            <person name="Birren B."/>
        </authorList>
    </citation>
    <scope>NUCLEOTIDE SEQUENCE [LARGE SCALE GENOMIC DNA]</scope>
    <source>
        <strain evidence="10">ATCC 700633</strain>
    </source>
</reference>
<dbReference type="Proteomes" id="UP000002939">
    <property type="component" value="Unassembled WGS sequence"/>
</dbReference>
<sequence>MQQVLKDLRKINSVLQYDNLWTLDEKADLPFNNLSGVLGTLLKVDLFIASPEGRILGFHDQFQLNNARMHEYVSTRQFPDFYMNALNSIETNLENISVDAELTIFPVELKQEYLEAKTTIIPIYASGNRLGFVVMGKAKESFSAGDLILAEHAATVIGTELLHWQTKRIEQENREKQNVHLALKSLSYSEIEAIKIILSLFDGIELRFTALKIAKEFDITRTVIVNAIRKLESAGVLESRSLGTKGTFLRIKNQHIHQALNDELANL</sequence>
<dbReference type="NCBIfam" id="NF003170">
    <property type="entry name" value="PRK04158.1"/>
    <property type="match status" value="1"/>
</dbReference>
<dbReference type="eggNOG" id="COG4465">
    <property type="taxonomic scope" value="Bacteria"/>
</dbReference>
<dbReference type="InterPro" id="IPR010312">
    <property type="entry name" value="Transc_reg_CodY_N"/>
</dbReference>
<evidence type="ECO:0000313" key="10">
    <source>
        <dbReference type="EMBL" id="EEW93513.1"/>
    </source>
</evidence>
<dbReference type="InterPro" id="IPR029016">
    <property type="entry name" value="GAF-like_dom_sf"/>
</dbReference>
<evidence type="ECO:0000256" key="6">
    <source>
        <dbReference type="ARBA" id="ARBA00034538"/>
    </source>
</evidence>
<evidence type="ECO:0000256" key="1">
    <source>
        <dbReference type="ARBA" id="ARBA00022490"/>
    </source>
</evidence>
<keyword evidence="2 7" id="KW-0678">Repressor</keyword>
<evidence type="ECO:0000256" key="5">
    <source>
        <dbReference type="ARBA" id="ARBA00023163"/>
    </source>
</evidence>
<gene>
    <name evidence="7" type="primary">codY</name>
    <name evidence="10" type="ORF">HMPREF0446_00395</name>
</gene>
<dbReference type="GO" id="GO:0003700">
    <property type="term" value="F:DNA-binding transcription factor activity"/>
    <property type="evidence" value="ECO:0007669"/>
    <property type="project" value="InterPro"/>
</dbReference>
<dbReference type="SUPFAM" id="SSF46785">
    <property type="entry name" value="Winged helix' DNA-binding domain"/>
    <property type="match status" value="1"/>
</dbReference>
<evidence type="ECO:0000313" key="11">
    <source>
        <dbReference type="Proteomes" id="UP000002939"/>
    </source>
</evidence>
<dbReference type="InterPro" id="IPR014154">
    <property type="entry name" value="CodY"/>
</dbReference>
<comment type="subcellular location">
    <subcellularLocation>
        <location evidence="7">Cytoplasm</location>
    </subcellularLocation>
</comment>
<dbReference type="InterPro" id="IPR013198">
    <property type="entry name" value="GTP_trans_reg_CodY_C"/>
</dbReference>
<evidence type="ECO:0000256" key="7">
    <source>
        <dbReference type="HAMAP-Rule" id="MF_00621"/>
    </source>
</evidence>
<keyword evidence="3 7" id="KW-0805">Transcription regulation</keyword>
<dbReference type="Pfam" id="PF08222">
    <property type="entry name" value="HTH_CodY"/>
    <property type="match status" value="1"/>
</dbReference>
<dbReference type="Pfam" id="PF06018">
    <property type="entry name" value="CodY"/>
    <property type="match status" value="1"/>
</dbReference>
<keyword evidence="11" id="KW-1185">Reference proteome</keyword>
<protein>
    <recommendedName>
        <fullName evidence="6 7">Global transcriptional regulator CodY</fullName>
    </recommendedName>
</protein>
<dbReference type="HAMAP" id="MF_00621">
    <property type="entry name" value="HTH_type_CodY"/>
    <property type="match status" value="1"/>
</dbReference>
<evidence type="ECO:0000256" key="2">
    <source>
        <dbReference type="ARBA" id="ARBA00022491"/>
    </source>
</evidence>
<feature type="domain" description="Global transcriptional regulator CodY N-terminal" evidence="8">
    <location>
        <begin position="4"/>
        <end position="185"/>
    </location>
</feature>
<dbReference type="GO" id="GO:0005525">
    <property type="term" value="F:GTP binding"/>
    <property type="evidence" value="ECO:0007669"/>
    <property type="project" value="InterPro"/>
</dbReference>
<feature type="DNA-binding region" description="H-T-H motif" evidence="7">
    <location>
        <begin position="210"/>
        <end position="229"/>
    </location>
</feature>
<dbReference type="AlphaFoldDB" id="D0BKB0"/>
<comment type="caution">
    <text evidence="10">The sequence shown here is derived from an EMBL/GenBank/DDBJ whole genome shotgun (WGS) entry which is preliminary data.</text>
</comment>
<dbReference type="GO" id="GO:0045892">
    <property type="term" value="P:negative regulation of DNA-templated transcription"/>
    <property type="evidence" value="ECO:0007669"/>
    <property type="project" value="UniProtKB-UniRule"/>
</dbReference>
<name>D0BKB0_9LACT</name>
<evidence type="ECO:0000256" key="3">
    <source>
        <dbReference type="ARBA" id="ARBA00023015"/>
    </source>
</evidence>
<dbReference type="GO" id="GO:0005737">
    <property type="term" value="C:cytoplasm"/>
    <property type="evidence" value="ECO:0007669"/>
    <property type="project" value="UniProtKB-SubCell"/>
</dbReference>
<evidence type="ECO:0000256" key="4">
    <source>
        <dbReference type="ARBA" id="ARBA00023125"/>
    </source>
</evidence>
<dbReference type="HOGENOM" id="CLU_089581_0_0_9"/>
<dbReference type="RefSeq" id="WP_006702669.1">
    <property type="nucleotide sequence ID" value="NZ_KI391971.1"/>
</dbReference>
<dbReference type="PANTHER" id="PTHR40062">
    <property type="entry name" value="GTP-SENSING TRANSCRIPTIONAL PLEIOTROPIC REPRESSOR CODY"/>
    <property type="match status" value="1"/>
</dbReference>
<dbReference type="PANTHER" id="PTHR40062:SF1">
    <property type="entry name" value="GLOBAL TRANSCRIPTIONAL REGULATOR CODY"/>
    <property type="match status" value="1"/>
</dbReference>
<dbReference type="STRING" id="626369.HMPREF0446_00395"/>
<dbReference type="EMBL" id="ACRF02000013">
    <property type="protein sequence ID" value="EEW93513.1"/>
    <property type="molecule type" value="Genomic_DNA"/>
</dbReference>
<organism evidence="10 11">
    <name type="scientific">Granulicatella elegans ATCC 700633</name>
    <dbReference type="NCBI Taxonomy" id="626369"/>
    <lineage>
        <taxon>Bacteria</taxon>
        <taxon>Bacillati</taxon>
        <taxon>Bacillota</taxon>
        <taxon>Bacilli</taxon>
        <taxon>Lactobacillales</taxon>
        <taxon>Carnobacteriaceae</taxon>
        <taxon>Granulicatella</taxon>
    </lineage>
</organism>
<dbReference type="Gene3D" id="3.30.450.40">
    <property type="match status" value="1"/>
</dbReference>
<keyword evidence="4 7" id="KW-0238">DNA-binding</keyword>
<evidence type="ECO:0000259" key="9">
    <source>
        <dbReference type="Pfam" id="PF08222"/>
    </source>
</evidence>
<keyword evidence="5 7" id="KW-0804">Transcription</keyword>
<dbReference type="Gene3D" id="1.10.10.10">
    <property type="entry name" value="Winged helix-like DNA-binding domain superfamily/Winged helix DNA-binding domain"/>
    <property type="match status" value="1"/>
</dbReference>
<comment type="function">
    <text evidence="7">DNA-binding global transcriptional regulator which is involved in the adaptive response to starvation and acts by directly or indirectly controlling the expression of numerous genes in response to nutrient availability. During rapid exponential growth, CodY is highly active and represses genes whose products allow adaptation to nutrient depletion.</text>
</comment>
<dbReference type="PIRSF" id="PIRSF011572">
    <property type="entry name" value="GTP_sensing_CodY"/>
    <property type="match status" value="1"/>
</dbReference>
<feature type="domain" description="Global transcriptional regulator CodY C-terminal" evidence="9">
    <location>
        <begin position="205"/>
        <end position="261"/>
    </location>
</feature>